<dbReference type="GO" id="GO:0005737">
    <property type="term" value="C:cytoplasm"/>
    <property type="evidence" value="ECO:0007669"/>
    <property type="project" value="TreeGrafter"/>
</dbReference>
<dbReference type="Pfam" id="PF00293">
    <property type="entry name" value="NUDIX"/>
    <property type="match status" value="1"/>
</dbReference>
<evidence type="ECO:0000313" key="8">
    <source>
        <dbReference type="Proteomes" id="UP000784294"/>
    </source>
</evidence>
<evidence type="ECO:0000313" key="7">
    <source>
        <dbReference type="EMBL" id="VEL31834.1"/>
    </source>
</evidence>
<dbReference type="AlphaFoldDB" id="A0A3S5ATR8"/>
<gene>
    <name evidence="7" type="ORF">PXEA_LOCUS25274</name>
</gene>
<feature type="domain" description="Nudix hydrolase" evidence="6">
    <location>
        <begin position="23"/>
        <end position="75"/>
    </location>
</feature>
<accession>A0A3S5ATR8</accession>
<evidence type="ECO:0000256" key="2">
    <source>
        <dbReference type="ARBA" id="ARBA00005582"/>
    </source>
</evidence>
<keyword evidence="3" id="KW-0479">Metal-binding</keyword>
<dbReference type="OrthoDB" id="6270182at2759"/>
<dbReference type="PANTHER" id="PTHR43758">
    <property type="entry name" value="7,8-DIHYDRO-8-OXOGUANINE TRIPHOSPHATASE"/>
    <property type="match status" value="1"/>
</dbReference>
<dbReference type="InterPro" id="IPR000086">
    <property type="entry name" value="NUDIX_hydrolase_dom"/>
</dbReference>
<dbReference type="PANTHER" id="PTHR43758:SF2">
    <property type="entry name" value="OXIDIZED PURINE NUCLEOSIDE TRIPHOSPHATE HYDROLASE"/>
    <property type="match status" value="1"/>
</dbReference>
<keyword evidence="5" id="KW-0460">Magnesium</keyword>
<evidence type="ECO:0000256" key="5">
    <source>
        <dbReference type="ARBA" id="ARBA00022842"/>
    </source>
</evidence>
<keyword evidence="4" id="KW-0378">Hydrolase</keyword>
<comment type="cofactor">
    <cofactor evidence="1">
        <name>Mg(2+)</name>
        <dbReference type="ChEBI" id="CHEBI:18420"/>
    </cofactor>
</comment>
<reference evidence="7" key="1">
    <citation type="submission" date="2018-11" db="EMBL/GenBank/DDBJ databases">
        <authorList>
            <consortium name="Pathogen Informatics"/>
        </authorList>
    </citation>
    <scope>NUCLEOTIDE SEQUENCE</scope>
</reference>
<evidence type="ECO:0000256" key="3">
    <source>
        <dbReference type="ARBA" id="ARBA00022723"/>
    </source>
</evidence>
<keyword evidence="8" id="KW-1185">Reference proteome</keyword>
<proteinExistence type="inferred from homology"/>
<dbReference type="GO" id="GO:0046872">
    <property type="term" value="F:metal ion binding"/>
    <property type="evidence" value="ECO:0007669"/>
    <property type="project" value="UniProtKB-KW"/>
</dbReference>
<evidence type="ECO:0000256" key="4">
    <source>
        <dbReference type="ARBA" id="ARBA00022801"/>
    </source>
</evidence>
<dbReference type="SUPFAM" id="SSF55811">
    <property type="entry name" value="Nudix"/>
    <property type="match status" value="1"/>
</dbReference>
<dbReference type="Gene3D" id="3.90.79.10">
    <property type="entry name" value="Nucleoside Triphosphate Pyrophosphohydrolase"/>
    <property type="match status" value="1"/>
</dbReference>
<sequence length="106" mass="12130">MSLILFEHYGFTPPATFKSNVDRWVLLGRKQRGIGKGNLNGFGGKVELHDLSPLLAAVRELEEESGLRVAPELFDEAARLYFTFERQEELPLQFLAIDRCLSLWYS</sequence>
<dbReference type="InterPro" id="IPR015797">
    <property type="entry name" value="NUDIX_hydrolase-like_dom_sf"/>
</dbReference>
<organism evidence="7 8">
    <name type="scientific">Protopolystoma xenopodis</name>
    <dbReference type="NCBI Taxonomy" id="117903"/>
    <lineage>
        <taxon>Eukaryota</taxon>
        <taxon>Metazoa</taxon>
        <taxon>Spiralia</taxon>
        <taxon>Lophotrochozoa</taxon>
        <taxon>Platyhelminthes</taxon>
        <taxon>Monogenea</taxon>
        <taxon>Polyopisthocotylea</taxon>
        <taxon>Polystomatidea</taxon>
        <taxon>Polystomatidae</taxon>
        <taxon>Protopolystoma</taxon>
    </lineage>
</organism>
<comment type="caution">
    <text evidence="7">The sequence shown here is derived from an EMBL/GenBank/DDBJ whole genome shotgun (WGS) entry which is preliminary data.</text>
</comment>
<name>A0A3S5ATR8_9PLAT</name>
<protein>
    <recommendedName>
        <fullName evidence="6">Nudix hydrolase domain-containing protein</fullName>
    </recommendedName>
</protein>
<evidence type="ECO:0000259" key="6">
    <source>
        <dbReference type="Pfam" id="PF00293"/>
    </source>
</evidence>
<dbReference type="EMBL" id="CAAALY010127014">
    <property type="protein sequence ID" value="VEL31834.1"/>
    <property type="molecule type" value="Genomic_DNA"/>
</dbReference>
<dbReference type="Proteomes" id="UP000784294">
    <property type="component" value="Unassembled WGS sequence"/>
</dbReference>
<dbReference type="GO" id="GO:0008413">
    <property type="term" value="F:8-oxo-7,8-dihydroguanosine triphosphate pyrophosphatase activity"/>
    <property type="evidence" value="ECO:0007669"/>
    <property type="project" value="TreeGrafter"/>
</dbReference>
<comment type="similarity">
    <text evidence="2">Belongs to the Nudix hydrolase family.</text>
</comment>
<dbReference type="GO" id="GO:0042262">
    <property type="term" value="P:DNA protection"/>
    <property type="evidence" value="ECO:0007669"/>
    <property type="project" value="TreeGrafter"/>
</dbReference>
<evidence type="ECO:0000256" key="1">
    <source>
        <dbReference type="ARBA" id="ARBA00001946"/>
    </source>
</evidence>